<name>A0AAE1DZU1_9GAST</name>
<dbReference type="PANTHER" id="PTHR10773">
    <property type="entry name" value="DNA-DIRECTED RNA POLYMERASES I, II, AND III SUBUNIT RPABC2"/>
    <property type="match status" value="1"/>
</dbReference>
<dbReference type="Proteomes" id="UP001283361">
    <property type="component" value="Unassembled WGS sequence"/>
</dbReference>
<protein>
    <submittedName>
        <fullName evidence="3">Uncharacterized protein</fullName>
    </submittedName>
</protein>
<keyword evidence="2" id="KW-0732">Signal</keyword>
<sequence length="192" mass="22566">MASILKTLFLWAQSFVNDALLIWNRNQVLPFSVIMMMSFWMKHDDNNSMAFTSNSKEDEDGHNTIQPTGITPCQEHPTLNQPESILESQPSPMRKRVFDCITCWRKNDTMVPSTDQRGKHNNRPRASTEEQVQRIVEHIRSFRDRQSRYALNDTRRLFLPEELNLTKMYNMYCEQFPHHPCSHETATSMSDL</sequence>
<feature type="region of interest" description="Disordered" evidence="1">
    <location>
        <begin position="111"/>
        <end position="131"/>
    </location>
</feature>
<evidence type="ECO:0000256" key="1">
    <source>
        <dbReference type="SAM" id="MobiDB-lite"/>
    </source>
</evidence>
<dbReference type="EMBL" id="JAWDGP010001738">
    <property type="protein sequence ID" value="KAK3788807.1"/>
    <property type="molecule type" value="Genomic_DNA"/>
</dbReference>
<feature type="signal peptide" evidence="2">
    <location>
        <begin position="1"/>
        <end position="19"/>
    </location>
</feature>
<evidence type="ECO:0000313" key="4">
    <source>
        <dbReference type="Proteomes" id="UP001283361"/>
    </source>
</evidence>
<proteinExistence type="predicted"/>
<gene>
    <name evidence="3" type="ORF">RRG08_029254</name>
</gene>
<feature type="compositionally biased region" description="Polar residues" evidence="1">
    <location>
        <begin position="63"/>
        <end position="90"/>
    </location>
</feature>
<dbReference type="PANTHER" id="PTHR10773:SF19">
    <property type="match status" value="1"/>
</dbReference>
<organism evidence="3 4">
    <name type="scientific">Elysia crispata</name>
    <name type="common">lettuce slug</name>
    <dbReference type="NCBI Taxonomy" id="231223"/>
    <lineage>
        <taxon>Eukaryota</taxon>
        <taxon>Metazoa</taxon>
        <taxon>Spiralia</taxon>
        <taxon>Lophotrochozoa</taxon>
        <taxon>Mollusca</taxon>
        <taxon>Gastropoda</taxon>
        <taxon>Heterobranchia</taxon>
        <taxon>Euthyneura</taxon>
        <taxon>Panpulmonata</taxon>
        <taxon>Sacoglossa</taxon>
        <taxon>Placobranchoidea</taxon>
        <taxon>Plakobranchidae</taxon>
        <taxon>Elysia</taxon>
    </lineage>
</organism>
<feature type="chain" id="PRO_5042123370" evidence="2">
    <location>
        <begin position="20"/>
        <end position="192"/>
    </location>
</feature>
<evidence type="ECO:0000256" key="2">
    <source>
        <dbReference type="SAM" id="SignalP"/>
    </source>
</evidence>
<accession>A0AAE1DZU1</accession>
<dbReference type="AlphaFoldDB" id="A0AAE1DZU1"/>
<comment type="caution">
    <text evidence="3">The sequence shown here is derived from an EMBL/GenBank/DDBJ whole genome shotgun (WGS) entry which is preliminary data.</text>
</comment>
<reference evidence="3" key="1">
    <citation type="journal article" date="2023" name="G3 (Bethesda)">
        <title>A reference genome for the long-term kleptoplast-retaining sea slug Elysia crispata morphotype clarki.</title>
        <authorList>
            <person name="Eastman K.E."/>
            <person name="Pendleton A.L."/>
            <person name="Shaikh M.A."/>
            <person name="Suttiyut T."/>
            <person name="Ogas R."/>
            <person name="Tomko P."/>
            <person name="Gavelis G."/>
            <person name="Widhalm J.R."/>
            <person name="Wisecaver J.H."/>
        </authorList>
    </citation>
    <scope>NUCLEOTIDE SEQUENCE</scope>
    <source>
        <strain evidence="3">ECLA1</strain>
    </source>
</reference>
<feature type="region of interest" description="Disordered" evidence="1">
    <location>
        <begin position="51"/>
        <end position="90"/>
    </location>
</feature>
<evidence type="ECO:0000313" key="3">
    <source>
        <dbReference type="EMBL" id="KAK3788807.1"/>
    </source>
</evidence>
<keyword evidence="4" id="KW-1185">Reference proteome</keyword>